<sequence length="121" mass="13810">MKVVNIEYLTTLDKIEDITDDNIDVFVTLDDGNKYTLVVATAKNIETRLNEAGYSNPGWVQQLIVVRELEETLIKKAIEDYAETDNGLFLKVSFLATMFEMKELDQALERLDTITVMTTIK</sequence>
<evidence type="ECO:0000313" key="1">
    <source>
        <dbReference type="EMBL" id="MBP1046774.1"/>
    </source>
</evidence>
<dbReference type="Proteomes" id="UP000673375">
    <property type="component" value="Unassembled WGS sequence"/>
</dbReference>
<dbReference type="RefSeq" id="WP_209557574.1">
    <property type="nucleotide sequence ID" value="NZ_JAEDXU010000005.1"/>
</dbReference>
<comment type="caution">
    <text evidence="1">The sequence shown here is derived from an EMBL/GenBank/DDBJ whole genome shotgun (WGS) entry which is preliminary data.</text>
</comment>
<name>A0ABS4CJX2_9ENTE</name>
<organism evidence="1 2">
    <name type="scientific">Enterococcus larvae</name>
    <dbReference type="NCBI Taxonomy" id="2794352"/>
    <lineage>
        <taxon>Bacteria</taxon>
        <taxon>Bacillati</taxon>
        <taxon>Bacillota</taxon>
        <taxon>Bacilli</taxon>
        <taxon>Lactobacillales</taxon>
        <taxon>Enterococcaceae</taxon>
        <taxon>Enterococcus</taxon>
    </lineage>
</organism>
<proteinExistence type="predicted"/>
<evidence type="ECO:0000313" key="2">
    <source>
        <dbReference type="Proteomes" id="UP000673375"/>
    </source>
</evidence>
<accession>A0ABS4CJX2</accession>
<protein>
    <submittedName>
        <fullName evidence="1">Uncharacterized protein</fullName>
    </submittedName>
</protein>
<dbReference type="EMBL" id="JAEDXU010000005">
    <property type="protein sequence ID" value="MBP1046774.1"/>
    <property type="molecule type" value="Genomic_DNA"/>
</dbReference>
<keyword evidence="2" id="KW-1185">Reference proteome</keyword>
<reference evidence="1 2" key="1">
    <citation type="submission" date="2020-12" db="EMBL/GenBank/DDBJ databases">
        <title>Vagococcus allomyrinae sp. nov. and Enterococcus lavae sp. nov., isolated from the larvae of Allomyrina dichotoma.</title>
        <authorList>
            <person name="Lee S.D."/>
        </authorList>
    </citation>
    <scope>NUCLEOTIDE SEQUENCE [LARGE SCALE GENOMIC DNA]</scope>
    <source>
        <strain evidence="1 2">BWM-S5</strain>
    </source>
</reference>
<gene>
    <name evidence="1" type="ORF">I6N96_10900</name>
</gene>